<evidence type="ECO:0000313" key="8">
    <source>
        <dbReference type="Proteomes" id="UP000243140"/>
    </source>
</evidence>
<evidence type="ECO:0000259" key="6">
    <source>
        <dbReference type="Pfam" id="PF13508"/>
    </source>
</evidence>
<dbReference type="PANTHER" id="PTHR36449">
    <property type="entry name" value="ACETYLTRANSFERASE-RELATED"/>
    <property type="match status" value="1"/>
</dbReference>
<evidence type="ECO:0000313" key="7">
    <source>
        <dbReference type="EMBL" id="ORA81466.1"/>
    </source>
</evidence>
<dbReference type="EMBL" id="MVHV01000013">
    <property type="protein sequence ID" value="ORA81466.1"/>
    <property type="molecule type" value="Genomic_DNA"/>
</dbReference>
<keyword evidence="3" id="KW-0808">Transferase</keyword>
<comment type="caution">
    <text evidence="7">The sequence shown here is derived from an EMBL/GenBank/DDBJ whole genome shotgun (WGS) entry which is preliminary data.</text>
</comment>
<comment type="catalytic activity">
    <reaction evidence="5">
        <text>glycyl-tRNA(Gly) + acetyl-CoA = N-acetylglycyl-tRNA(Gly) + CoA + H(+)</text>
        <dbReference type="Rhea" id="RHEA:81867"/>
        <dbReference type="Rhea" id="RHEA-COMP:9683"/>
        <dbReference type="Rhea" id="RHEA-COMP:19766"/>
        <dbReference type="ChEBI" id="CHEBI:15378"/>
        <dbReference type="ChEBI" id="CHEBI:57287"/>
        <dbReference type="ChEBI" id="CHEBI:57288"/>
        <dbReference type="ChEBI" id="CHEBI:78522"/>
        <dbReference type="ChEBI" id="CHEBI:232036"/>
    </reaction>
</comment>
<dbReference type="Gene3D" id="3.40.630.30">
    <property type="match status" value="1"/>
</dbReference>
<sequence length="174" mass="18759">MFESARLDDGHVLEGFDCGKESLSIWLVKHARRADTGGVAHVYVWTPIGEPKVCAYFAICPTEVVRTADGMSGSMAGGNSCIPGYLIARMAIDAALHGQGYGEQLLLDALGKAVAASEIGGGRLVVVDAIDDEAQSFYEHYHFVPVRNRERRLVVKVSTAAKALGERWHDRTGG</sequence>
<feature type="domain" description="N-acetyltransferase" evidence="6">
    <location>
        <begin position="79"/>
        <end position="144"/>
    </location>
</feature>
<keyword evidence="2" id="KW-1277">Toxin-antitoxin system</keyword>
<dbReference type="Proteomes" id="UP000243140">
    <property type="component" value="Unassembled WGS sequence"/>
</dbReference>
<evidence type="ECO:0000256" key="5">
    <source>
        <dbReference type="ARBA" id="ARBA00049880"/>
    </source>
</evidence>
<keyword evidence="8" id="KW-1185">Reference proteome</keyword>
<organism evidence="7 8">
    <name type="scientific">Mycobacterium malmoense</name>
    <dbReference type="NCBI Taxonomy" id="1780"/>
    <lineage>
        <taxon>Bacteria</taxon>
        <taxon>Bacillati</taxon>
        <taxon>Actinomycetota</taxon>
        <taxon>Actinomycetes</taxon>
        <taxon>Mycobacteriales</taxon>
        <taxon>Mycobacteriaceae</taxon>
        <taxon>Mycobacterium</taxon>
    </lineage>
</organism>
<keyword evidence="4" id="KW-0012">Acyltransferase</keyword>
<reference evidence="7 8" key="1">
    <citation type="submission" date="2017-02" db="EMBL/GenBank/DDBJ databases">
        <title>The new phylogeny of genus Mycobacterium.</title>
        <authorList>
            <person name="Tortoli E."/>
            <person name="Trovato A."/>
            <person name="Cirillo D.M."/>
        </authorList>
    </citation>
    <scope>NUCLEOTIDE SEQUENCE [LARGE SCALE GENOMIC DNA]</scope>
    <source>
        <strain evidence="7 8">IP1130001</strain>
    </source>
</reference>
<evidence type="ECO:0000256" key="2">
    <source>
        <dbReference type="ARBA" id="ARBA00022649"/>
    </source>
</evidence>
<keyword evidence="1" id="KW-0678">Repressor</keyword>
<dbReference type="InterPro" id="IPR016181">
    <property type="entry name" value="Acyl_CoA_acyltransferase"/>
</dbReference>
<dbReference type="SUPFAM" id="SSF55729">
    <property type="entry name" value="Acyl-CoA N-acyltransferases (Nat)"/>
    <property type="match status" value="1"/>
</dbReference>
<dbReference type="Pfam" id="PF13508">
    <property type="entry name" value="Acetyltransf_7"/>
    <property type="match status" value="1"/>
</dbReference>
<dbReference type="PANTHER" id="PTHR36449:SF1">
    <property type="entry name" value="ACETYLTRANSFERASE"/>
    <property type="match status" value="1"/>
</dbReference>
<proteinExistence type="predicted"/>
<evidence type="ECO:0000256" key="3">
    <source>
        <dbReference type="ARBA" id="ARBA00022679"/>
    </source>
</evidence>
<evidence type="ECO:0000256" key="1">
    <source>
        <dbReference type="ARBA" id="ARBA00022491"/>
    </source>
</evidence>
<dbReference type="InterPro" id="IPR000182">
    <property type="entry name" value="GNAT_dom"/>
</dbReference>
<dbReference type="RefSeq" id="WP_083010966.1">
    <property type="nucleotide sequence ID" value="NZ_CP060015.1"/>
</dbReference>
<gene>
    <name evidence="7" type="ORF">BST29_14440</name>
</gene>
<accession>A0ABX3SSN2</accession>
<protein>
    <submittedName>
        <fullName evidence="7">GNAT family N-acetyltransferase</fullName>
    </submittedName>
</protein>
<name>A0ABX3SSN2_MYCMA</name>
<evidence type="ECO:0000256" key="4">
    <source>
        <dbReference type="ARBA" id="ARBA00023315"/>
    </source>
</evidence>